<keyword evidence="1" id="KW-0732">Signal</keyword>
<dbReference type="Gene3D" id="3.40.190.10">
    <property type="entry name" value="Periplasmic binding protein-like II"/>
    <property type="match status" value="1"/>
</dbReference>
<dbReference type="PANTHER" id="PTHR43649">
    <property type="entry name" value="ARABINOSE-BINDING PROTEIN-RELATED"/>
    <property type="match status" value="1"/>
</dbReference>
<sequence length="430" mass="48273">MRKWLRGCAAAFLSLTLLFCSGCQVSPKPDSNIIHLTLWHGINPPPNRDVFQELVDRFNQTHQTIEVEPLYVGQADRQLPKILTAVIGNASPDIFWFPPMLTGQLRELGAIQPLDEWWENLPVKSEVDPAMLETMQLDGQIWSVPMATNNAGVFYRPSLFAAAGIEELPKTWEELRQAARQLTQDTDGDGKPDRYGMFLSLGKSEWVVFTWLPFMYSAGGEWVKDGQPNLDNEGAIAALQFWSDLIEDGSAILSPPERGYEQDDFISGRVAMQITGPWTLGFLPQTAVKDDYGVIPIPQDEQPAAVLGGENLFVMKTTPQREAASREFLAYVLSKEFQTQWALGTGYLPVNVKAQQSEEYQAYIAEHPVLKVFLEQMQWARSRPLIPGYARLSDHLGRAIEATLLGESPQKALKKAQNRLIPIWESLRSS</sequence>
<keyword evidence="3" id="KW-1185">Reference proteome</keyword>
<proteinExistence type="predicted"/>
<organism evidence="2 3">
    <name type="scientific">Lusitaniella coriacea LEGE 07157</name>
    <dbReference type="NCBI Taxonomy" id="945747"/>
    <lineage>
        <taxon>Bacteria</taxon>
        <taxon>Bacillati</taxon>
        <taxon>Cyanobacteriota</taxon>
        <taxon>Cyanophyceae</taxon>
        <taxon>Spirulinales</taxon>
        <taxon>Lusitaniellaceae</taxon>
        <taxon>Lusitaniella</taxon>
    </lineage>
</organism>
<dbReference type="Pfam" id="PF13416">
    <property type="entry name" value="SBP_bac_8"/>
    <property type="match status" value="1"/>
</dbReference>
<feature type="signal peptide" evidence="1">
    <location>
        <begin position="1"/>
        <end position="25"/>
    </location>
</feature>
<reference evidence="2" key="1">
    <citation type="submission" date="2020-10" db="EMBL/GenBank/DDBJ databases">
        <authorList>
            <person name="Castelo-Branco R."/>
            <person name="Eusebio N."/>
            <person name="Adriana R."/>
            <person name="Vieira A."/>
            <person name="Brugerolle De Fraissinette N."/>
            <person name="Rezende De Castro R."/>
            <person name="Schneider M.P."/>
            <person name="Vasconcelos V."/>
            <person name="Leao P.N."/>
        </authorList>
    </citation>
    <scope>NUCLEOTIDE SEQUENCE</scope>
    <source>
        <strain evidence="2">LEGE 07157</strain>
    </source>
</reference>
<dbReference type="CDD" id="cd14748">
    <property type="entry name" value="PBP2_UgpB"/>
    <property type="match status" value="1"/>
</dbReference>
<dbReference type="SUPFAM" id="SSF53850">
    <property type="entry name" value="Periplasmic binding protein-like II"/>
    <property type="match status" value="1"/>
</dbReference>
<dbReference type="InterPro" id="IPR050490">
    <property type="entry name" value="Bact_solute-bd_prot1"/>
</dbReference>
<dbReference type="EMBL" id="JADEWZ010000016">
    <property type="protein sequence ID" value="MBE9116695.1"/>
    <property type="molecule type" value="Genomic_DNA"/>
</dbReference>
<name>A0A8J7JB14_9CYAN</name>
<evidence type="ECO:0000256" key="1">
    <source>
        <dbReference type="SAM" id="SignalP"/>
    </source>
</evidence>
<dbReference type="AlphaFoldDB" id="A0A8J7JB14"/>
<dbReference type="RefSeq" id="WP_194029781.1">
    <property type="nucleotide sequence ID" value="NZ_JADEWZ010000016.1"/>
</dbReference>
<evidence type="ECO:0000313" key="2">
    <source>
        <dbReference type="EMBL" id="MBE9116695.1"/>
    </source>
</evidence>
<dbReference type="InterPro" id="IPR006059">
    <property type="entry name" value="SBP"/>
</dbReference>
<protein>
    <submittedName>
        <fullName evidence="2">ABC transporter substrate-binding protein</fullName>
    </submittedName>
</protein>
<accession>A0A8J7JB14</accession>
<feature type="chain" id="PRO_5035322750" evidence="1">
    <location>
        <begin position="26"/>
        <end position="430"/>
    </location>
</feature>
<dbReference type="PANTHER" id="PTHR43649:SF30">
    <property type="entry name" value="ABC TRANSPORTER SUBSTRATE-BINDING PROTEIN"/>
    <property type="match status" value="1"/>
</dbReference>
<evidence type="ECO:0000313" key="3">
    <source>
        <dbReference type="Proteomes" id="UP000654482"/>
    </source>
</evidence>
<comment type="caution">
    <text evidence="2">The sequence shown here is derived from an EMBL/GenBank/DDBJ whole genome shotgun (WGS) entry which is preliminary data.</text>
</comment>
<dbReference type="Proteomes" id="UP000654482">
    <property type="component" value="Unassembled WGS sequence"/>
</dbReference>
<gene>
    <name evidence="2" type="ORF">IQ249_12370</name>
</gene>